<evidence type="ECO:0000259" key="7">
    <source>
        <dbReference type="Pfam" id="PF06271"/>
    </source>
</evidence>
<organism evidence="8 9">
    <name type="scientific">Ectopseudomonas mendocina</name>
    <name type="common">Pseudomonas mendocina</name>
    <dbReference type="NCBI Taxonomy" id="300"/>
    <lineage>
        <taxon>Bacteria</taxon>
        <taxon>Pseudomonadati</taxon>
        <taxon>Pseudomonadota</taxon>
        <taxon>Gammaproteobacteria</taxon>
        <taxon>Pseudomonadales</taxon>
        <taxon>Pseudomonadaceae</taxon>
        <taxon>Ectopseudomonas</taxon>
    </lineage>
</organism>
<dbReference type="Pfam" id="PF06271">
    <property type="entry name" value="RDD"/>
    <property type="match status" value="1"/>
</dbReference>
<evidence type="ECO:0000313" key="9">
    <source>
        <dbReference type="Proteomes" id="UP001476583"/>
    </source>
</evidence>
<evidence type="ECO:0000256" key="4">
    <source>
        <dbReference type="ARBA" id="ARBA00022989"/>
    </source>
</evidence>
<protein>
    <submittedName>
        <fullName evidence="8">RDD family protein</fullName>
    </submittedName>
</protein>
<dbReference type="InterPro" id="IPR010432">
    <property type="entry name" value="RDD"/>
</dbReference>
<evidence type="ECO:0000256" key="6">
    <source>
        <dbReference type="SAM" id="Phobius"/>
    </source>
</evidence>
<feature type="transmembrane region" description="Helical" evidence="6">
    <location>
        <begin position="105"/>
        <end position="124"/>
    </location>
</feature>
<keyword evidence="9" id="KW-1185">Reference proteome</keyword>
<gene>
    <name evidence="8" type="ORF">WG219_12950</name>
</gene>
<dbReference type="InterPro" id="IPR051791">
    <property type="entry name" value="Pra-immunoreactive"/>
</dbReference>
<comment type="subcellular location">
    <subcellularLocation>
        <location evidence="1">Cell membrane</location>
        <topology evidence="1">Multi-pass membrane protein</topology>
    </subcellularLocation>
</comment>
<keyword evidence="3 6" id="KW-0812">Transmembrane</keyword>
<feature type="transmembrane region" description="Helical" evidence="6">
    <location>
        <begin position="20"/>
        <end position="42"/>
    </location>
</feature>
<dbReference type="PANTHER" id="PTHR36115">
    <property type="entry name" value="PROLINE-RICH ANTIGEN HOMOLOG-RELATED"/>
    <property type="match status" value="1"/>
</dbReference>
<evidence type="ECO:0000256" key="3">
    <source>
        <dbReference type="ARBA" id="ARBA00022692"/>
    </source>
</evidence>
<name>A0ABZ2RB42_ECTME</name>
<accession>A0ABZ2RB42</accession>
<reference evidence="8 9" key="1">
    <citation type="submission" date="2024-03" db="EMBL/GenBank/DDBJ databases">
        <title>Complete genome of BD2.</title>
        <authorList>
            <person name="Cao G."/>
        </authorList>
    </citation>
    <scope>NUCLEOTIDE SEQUENCE [LARGE SCALE GENOMIC DNA]</scope>
    <source>
        <strain evidence="8 9">BD2</strain>
    </source>
</reference>
<sequence>MQNQDLEYAGFWVRTGAAIIDSILMMLITVPLTVSIYGWGYFSEENTSIIAGPADFLITWVLPAIAVIAFWITKQATPGKMAVSAKIVDATTGRPASPAQLVGRYFAYFVSMLPLFLGVIWVAFDKRKQGWHDKLAGTVVIKKINIGPEPVNFNNA</sequence>
<keyword evidence="4 6" id="KW-1133">Transmembrane helix</keyword>
<keyword evidence="5 6" id="KW-0472">Membrane</keyword>
<evidence type="ECO:0000256" key="5">
    <source>
        <dbReference type="ARBA" id="ARBA00023136"/>
    </source>
</evidence>
<evidence type="ECO:0000313" key="8">
    <source>
        <dbReference type="EMBL" id="WXL24240.1"/>
    </source>
</evidence>
<feature type="transmembrane region" description="Helical" evidence="6">
    <location>
        <begin position="54"/>
        <end position="72"/>
    </location>
</feature>
<proteinExistence type="predicted"/>
<evidence type="ECO:0000256" key="1">
    <source>
        <dbReference type="ARBA" id="ARBA00004651"/>
    </source>
</evidence>
<dbReference type="Proteomes" id="UP001476583">
    <property type="component" value="Chromosome"/>
</dbReference>
<keyword evidence="2" id="KW-1003">Cell membrane</keyword>
<dbReference type="EMBL" id="CP148074">
    <property type="protein sequence ID" value="WXL24240.1"/>
    <property type="molecule type" value="Genomic_DNA"/>
</dbReference>
<feature type="domain" description="RDD" evidence="7">
    <location>
        <begin position="8"/>
        <end position="137"/>
    </location>
</feature>
<evidence type="ECO:0000256" key="2">
    <source>
        <dbReference type="ARBA" id="ARBA00022475"/>
    </source>
</evidence>
<dbReference type="PANTHER" id="PTHR36115:SF4">
    <property type="entry name" value="MEMBRANE PROTEIN"/>
    <property type="match status" value="1"/>
</dbReference>